<dbReference type="PANTHER" id="PTHR43976:SF3">
    <property type="entry name" value="SHORT-CHAIN DEHYDROGENASE_REDUCTASE FAMILY PROTEIN"/>
    <property type="match status" value="1"/>
</dbReference>
<dbReference type="InParanoid" id="A0A151ZIH3"/>
<dbReference type="Pfam" id="PF00106">
    <property type="entry name" value="adh_short"/>
    <property type="match status" value="1"/>
</dbReference>
<protein>
    <submittedName>
        <fullName evidence="2">Short-chain dehydrogenase/reductase (SDR) family protein</fullName>
    </submittedName>
</protein>
<sequence length="289" mass="31865">MSGKVWIITGATSGTGLALAQKLVEKGDKVVGTSRNINKWKDLDISKHENFLGIQVDITSEKSIQEGINQALGKFGTIDVLVNNAGQGLVGSIEEITDKEHRDLFDALYFGPLNLIRAVLPIFRAKKSGYIFNVSSVAGVKSYPRFGAYNGAKFALLGMSGSLADDVKPFGIKTTCIVLGYFKTGSQTAYENAKELIPQYDTINFWKALTDHIKTLLVPGDVNRFADIVIETEQSENPPTELYLGPDAFATAESRIQEIQKFVDEQKIKNSDVSLKDWDKNVSLFKEFN</sequence>
<dbReference type="OMA" id="AGWHADP"/>
<dbReference type="STRING" id="361077.A0A151ZIH3"/>
<organism evidence="2 3">
    <name type="scientific">Tieghemostelium lacteum</name>
    <name type="common">Slime mold</name>
    <name type="synonym">Dictyostelium lacteum</name>
    <dbReference type="NCBI Taxonomy" id="361077"/>
    <lineage>
        <taxon>Eukaryota</taxon>
        <taxon>Amoebozoa</taxon>
        <taxon>Evosea</taxon>
        <taxon>Eumycetozoa</taxon>
        <taxon>Dictyostelia</taxon>
        <taxon>Dictyosteliales</taxon>
        <taxon>Raperosteliaceae</taxon>
        <taxon>Tieghemostelium</taxon>
    </lineage>
</organism>
<dbReference type="Gene3D" id="3.40.50.720">
    <property type="entry name" value="NAD(P)-binding Rossmann-like Domain"/>
    <property type="match status" value="1"/>
</dbReference>
<dbReference type="EMBL" id="LODT01000025">
    <property type="protein sequence ID" value="KYQ93801.1"/>
    <property type="molecule type" value="Genomic_DNA"/>
</dbReference>
<dbReference type="PROSITE" id="PS00061">
    <property type="entry name" value="ADH_SHORT"/>
    <property type="match status" value="1"/>
</dbReference>
<comment type="similarity">
    <text evidence="1">Belongs to the short-chain dehydrogenases/reductases (SDR) family.</text>
</comment>
<dbReference type="InterPro" id="IPR020904">
    <property type="entry name" value="Sc_DH/Rdtase_CS"/>
</dbReference>
<dbReference type="CDD" id="cd05374">
    <property type="entry name" value="17beta-HSD-like_SDR_c"/>
    <property type="match status" value="1"/>
</dbReference>
<reference evidence="2 3" key="1">
    <citation type="submission" date="2015-12" db="EMBL/GenBank/DDBJ databases">
        <title>Dictyostelia acquired genes for synthesis and detection of signals that induce cell-type specialization by lateral gene transfer from prokaryotes.</title>
        <authorList>
            <person name="Gloeckner G."/>
            <person name="Schaap P."/>
        </authorList>
    </citation>
    <scope>NUCLEOTIDE SEQUENCE [LARGE SCALE GENOMIC DNA]</scope>
    <source>
        <strain evidence="2 3">TK</strain>
    </source>
</reference>
<dbReference type="InterPro" id="IPR002347">
    <property type="entry name" value="SDR_fam"/>
</dbReference>
<name>A0A151ZIH3_TIELA</name>
<dbReference type="SUPFAM" id="SSF51735">
    <property type="entry name" value="NAD(P)-binding Rossmann-fold domains"/>
    <property type="match status" value="1"/>
</dbReference>
<gene>
    <name evidence="2" type="ORF">DLAC_05196</name>
</gene>
<dbReference type="PRINTS" id="PR00081">
    <property type="entry name" value="GDHRDH"/>
</dbReference>
<dbReference type="OrthoDB" id="13950at2759"/>
<dbReference type="InterPro" id="IPR051911">
    <property type="entry name" value="SDR_oxidoreductase"/>
</dbReference>
<accession>A0A151ZIH3</accession>
<dbReference type="AlphaFoldDB" id="A0A151ZIH3"/>
<dbReference type="Proteomes" id="UP000076078">
    <property type="component" value="Unassembled WGS sequence"/>
</dbReference>
<evidence type="ECO:0000256" key="1">
    <source>
        <dbReference type="RuleBase" id="RU000363"/>
    </source>
</evidence>
<dbReference type="PRINTS" id="PR00080">
    <property type="entry name" value="SDRFAMILY"/>
</dbReference>
<dbReference type="InterPro" id="IPR036291">
    <property type="entry name" value="NAD(P)-bd_dom_sf"/>
</dbReference>
<dbReference type="PANTHER" id="PTHR43976">
    <property type="entry name" value="SHORT CHAIN DEHYDROGENASE"/>
    <property type="match status" value="1"/>
</dbReference>
<keyword evidence="3" id="KW-1185">Reference proteome</keyword>
<proteinExistence type="inferred from homology"/>
<evidence type="ECO:0000313" key="2">
    <source>
        <dbReference type="EMBL" id="KYQ93801.1"/>
    </source>
</evidence>
<evidence type="ECO:0000313" key="3">
    <source>
        <dbReference type="Proteomes" id="UP000076078"/>
    </source>
</evidence>
<comment type="caution">
    <text evidence="2">The sequence shown here is derived from an EMBL/GenBank/DDBJ whole genome shotgun (WGS) entry which is preliminary data.</text>
</comment>